<keyword evidence="6" id="KW-1185">Reference proteome</keyword>
<keyword evidence="5" id="KW-0121">Carboxypeptidase</keyword>
<dbReference type="Pfam" id="PF01546">
    <property type="entry name" value="Peptidase_M20"/>
    <property type="match status" value="1"/>
</dbReference>
<dbReference type="Proteomes" id="UP000051061">
    <property type="component" value="Unassembled WGS sequence"/>
</dbReference>
<keyword evidence="2" id="KW-0378">Hydrolase</keyword>
<dbReference type="SUPFAM" id="SSF55031">
    <property type="entry name" value="Bacterial exopeptidase dimerisation domain"/>
    <property type="match status" value="1"/>
</dbReference>
<evidence type="ECO:0000259" key="4">
    <source>
        <dbReference type="Pfam" id="PF07687"/>
    </source>
</evidence>
<protein>
    <submittedName>
        <fullName evidence="5">Carboxypeptidase</fullName>
    </submittedName>
</protein>
<dbReference type="GO" id="GO:0004180">
    <property type="term" value="F:carboxypeptidase activity"/>
    <property type="evidence" value="ECO:0007669"/>
    <property type="project" value="UniProtKB-KW"/>
</dbReference>
<evidence type="ECO:0000256" key="2">
    <source>
        <dbReference type="ARBA" id="ARBA00022801"/>
    </source>
</evidence>
<dbReference type="PANTHER" id="PTHR43808">
    <property type="entry name" value="ACETYLORNITHINE DEACETYLASE"/>
    <property type="match status" value="1"/>
</dbReference>
<evidence type="ECO:0000313" key="5">
    <source>
        <dbReference type="EMBL" id="KQL56404.1"/>
    </source>
</evidence>
<reference evidence="5 6" key="1">
    <citation type="submission" date="2015-09" db="EMBL/GenBank/DDBJ databases">
        <title>Genome sequencing project for genomic taxonomy and phylogenomics of Bacillus-like bacteria.</title>
        <authorList>
            <person name="Liu B."/>
            <person name="Wang J."/>
            <person name="Zhu Y."/>
            <person name="Liu G."/>
            <person name="Chen Q."/>
            <person name="Chen Z."/>
            <person name="Lan J."/>
            <person name="Che J."/>
            <person name="Ge C."/>
            <person name="Shi H."/>
            <person name="Pan Z."/>
            <person name="Liu X."/>
        </authorList>
    </citation>
    <scope>NUCLEOTIDE SEQUENCE [LARGE SCALE GENOMIC DNA]</scope>
    <source>
        <strain evidence="5 6">DSM 19153</strain>
    </source>
</reference>
<evidence type="ECO:0000256" key="1">
    <source>
        <dbReference type="ARBA" id="ARBA00022723"/>
    </source>
</evidence>
<keyword evidence="1" id="KW-0479">Metal-binding</keyword>
<dbReference type="PANTHER" id="PTHR43808:SF9">
    <property type="entry name" value="BLL0789 PROTEIN"/>
    <property type="match status" value="1"/>
</dbReference>
<proteinExistence type="predicted"/>
<feature type="domain" description="Peptidase M20 dimerisation" evidence="4">
    <location>
        <begin position="181"/>
        <end position="277"/>
    </location>
</feature>
<dbReference type="SUPFAM" id="SSF53187">
    <property type="entry name" value="Zn-dependent exopeptidases"/>
    <property type="match status" value="1"/>
</dbReference>
<evidence type="ECO:0000256" key="3">
    <source>
        <dbReference type="PIRSR" id="PIRSR037238-1"/>
    </source>
</evidence>
<dbReference type="Gene3D" id="3.40.630.10">
    <property type="entry name" value="Zn peptidases"/>
    <property type="match status" value="1"/>
</dbReference>
<feature type="active site" description="Proton acceptor" evidence="3">
    <location>
        <position position="144"/>
    </location>
</feature>
<sequence length="385" mass="41860">MKVVIEMSKQEEMLHMLNELVMMDSGSYDKSGVDNVGSYLINAFNELGFVETIVKQEEYGNHILLKQKKTNKQPSILLMLHMDTVFPVGTSAVRPFVVKDDKAYGPGVADMKGSHVTTYFALKTLYETNPTILNQIDVLFTSDEEIGAPSGRSIIEEQAIGKKAVLVMEPARKDGSVVTFRRGGGRYVMRVEGIAAHSGNDPEKGASAVEELAYKIIALHQLSDATAGIHVNVGVIRGGTAVNTVADYAEADIDIRLSKMEQASELEAAIESIANETRIKGTSTTVKGRITRPPMMRSNKTIQLYELVREQARLVGIEVGETSSGGGSDASYTSALGIPTIDGMGPVGSGFHSEEEYLQVTSLQERTTLLLNVIQRVLSKDVVFK</sequence>
<dbReference type="InterPro" id="IPR002933">
    <property type="entry name" value="Peptidase_M20"/>
</dbReference>
<dbReference type="InterPro" id="IPR017150">
    <property type="entry name" value="Pept_M20_glutamate_carboxypep"/>
</dbReference>
<dbReference type="InterPro" id="IPR050072">
    <property type="entry name" value="Peptidase_M20A"/>
</dbReference>
<dbReference type="Pfam" id="PF07687">
    <property type="entry name" value="M20_dimer"/>
    <property type="match status" value="1"/>
</dbReference>
<dbReference type="Gene3D" id="3.30.70.360">
    <property type="match status" value="1"/>
</dbReference>
<dbReference type="InterPro" id="IPR011650">
    <property type="entry name" value="Peptidase_M20_dimer"/>
</dbReference>
<dbReference type="InterPro" id="IPR036264">
    <property type="entry name" value="Bact_exopeptidase_dim_dom"/>
</dbReference>
<organism evidence="5 6">
    <name type="scientific">Alkalicoccobacillus plakortidis</name>
    <dbReference type="NCBI Taxonomy" id="444060"/>
    <lineage>
        <taxon>Bacteria</taxon>
        <taxon>Bacillati</taxon>
        <taxon>Bacillota</taxon>
        <taxon>Bacilli</taxon>
        <taxon>Bacillales</taxon>
        <taxon>Bacillaceae</taxon>
        <taxon>Alkalicoccobacillus</taxon>
    </lineage>
</organism>
<keyword evidence="5" id="KW-0645">Protease</keyword>
<evidence type="ECO:0000313" key="6">
    <source>
        <dbReference type="Proteomes" id="UP000051061"/>
    </source>
</evidence>
<dbReference type="PIRSF" id="PIRSF037238">
    <property type="entry name" value="Carboxypeptidase_G2"/>
    <property type="match status" value="1"/>
</dbReference>
<dbReference type="EMBL" id="LJJD01000030">
    <property type="protein sequence ID" value="KQL56404.1"/>
    <property type="molecule type" value="Genomic_DNA"/>
</dbReference>
<comment type="caution">
    <text evidence="5">The sequence shown here is derived from an EMBL/GenBank/DDBJ whole genome shotgun (WGS) entry which is preliminary data.</text>
</comment>
<dbReference type="AlphaFoldDB" id="A0A9D5I088"/>
<dbReference type="GO" id="GO:0046872">
    <property type="term" value="F:metal ion binding"/>
    <property type="evidence" value="ECO:0007669"/>
    <property type="project" value="UniProtKB-KW"/>
</dbReference>
<dbReference type="CDD" id="cd03885">
    <property type="entry name" value="M20_CPDG2"/>
    <property type="match status" value="1"/>
</dbReference>
<feature type="active site" evidence="3">
    <location>
        <position position="83"/>
    </location>
</feature>
<accession>A0A9D5I088</accession>
<gene>
    <name evidence="5" type="ORF">AN965_13875</name>
</gene>
<name>A0A9D5I088_9BACI</name>